<dbReference type="InterPro" id="IPR046675">
    <property type="entry name" value="DUF6545"/>
</dbReference>
<reference evidence="5 6" key="1">
    <citation type="submission" date="2018-09" db="EMBL/GenBank/DDBJ databases">
        <title>Streptomyces sp. nov. DS1-2, an endophytic actinomycete isolated from roots of Dendrobium scabrilingue.</title>
        <authorList>
            <person name="Kuncharoen N."/>
            <person name="Kudo T."/>
            <person name="Ohkuma M."/>
            <person name="Yuki M."/>
            <person name="Tanasupawat S."/>
        </authorList>
    </citation>
    <scope>NUCLEOTIDE SEQUENCE [LARGE SCALE GENOMIC DNA]</scope>
    <source>
        <strain evidence="3 6">AZ1-7</strain>
        <strain evidence="4 5">DS1-2</strain>
    </source>
</reference>
<evidence type="ECO:0000313" key="5">
    <source>
        <dbReference type="Proteomes" id="UP000268652"/>
    </source>
</evidence>
<feature type="transmembrane region" description="Helical" evidence="1">
    <location>
        <begin position="155"/>
        <end position="175"/>
    </location>
</feature>
<feature type="transmembrane region" description="Helical" evidence="1">
    <location>
        <begin position="122"/>
        <end position="143"/>
    </location>
</feature>
<feature type="transmembrane region" description="Helical" evidence="1">
    <location>
        <begin position="59"/>
        <end position="76"/>
    </location>
</feature>
<keyword evidence="1" id="KW-1133">Transmembrane helix</keyword>
<dbReference type="Pfam" id="PF20182">
    <property type="entry name" value="DUF6545"/>
    <property type="match status" value="1"/>
</dbReference>
<proteinExistence type="predicted"/>
<keyword evidence="1" id="KW-0812">Transmembrane</keyword>
<dbReference type="InterPro" id="IPR050039">
    <property type="entry name" value="MAB_1171c-like"/>
</dbReference>
<accession>A0A3A9VX93</accession>
<evidence type="ECO:0000256" key="1">
    <source>
        <dbReference type="SAM" id="Phobius"/>
    </source>
</evidence>
<gene>
    <name evidence="4" type="ORF">D7318_24135</name>
    <name evidence="3" type="ORF">D7319_24770</name>
</gene>
<keyword evidence="1" id="KW-0472">Membrane</keyword>
<feature type="transmembrane region" description="Helical" evidence="1">
    <location>
        <begin position="21"/>
        <end position="39"/>
    </location>
</feature>
<organism evidence="3 6">
    <name type="scientific">Streptomyces radicis</name>
    <dbReference type="NCBI Taxonomy" id="1750517"/>
    <lineage>
        <taxon>Bacteria</taxon>
        <taxon>Bacillati</taxon>
        <taxon>Actinomycetota</taxon>
        <taxon>Actinomycetes</taxon>
        <taxon>Kitasatosporales</taxon>
        <taxon>Streptomycetaceae</taxon>
        <taxon>Streptomyces</taxon>
    </lineage>
</organism>
<dbReference type="AlphaFoldDB" id="A0A3A9VX93"/>
<dbReference type="Proteomes" id="UP000275024">
    <property type="component" value="Unassembled WGS sequence"/>
</dbReference>
<evidence type="ECO:0000259" key="2">
    <source>
        <dbReference type="Pfam" id="PF20182"/>
    </source>
</evidence>
<dbReference type="EMBL" id="RBDY01000024">
    <property type="protein sequence ID" value="RKN17446.1"/>
    <property type="molecule type" value="Genomic_DNA"/>
</dbReference>
<dbReference type="EMBL" id="RBDX01000026">
    <property type="protein sequence ID" value="RKN05578.1"/>
    <property type="molecule type" value="Genomic_DNA"/>
</dbReference>
<dbReference type="Proteomes" id="UP000268652">
    <property type="component" value="Unassembled WGS sequence"/>
</dbReference>
<sequence length="365" mass="38753">MWAALIVRARPAWKESHQRGLWFAILTAASATTLFQPEVVDWAVDVTGDSGAVTLSRNVVGVLAAGLMLLFVVDSAHPRRARLVIASALSAAVVLLLVMDLARGDYSGPLIPPTGGPPEPSTAYWLVVCVTHLIADAVVVVLCVRYGARTCDRDLAWSLRLFALGSVLALAYWAGHLIHLYVRIPDALPWLAVIINVHGACRALTLLVPTATGAARIVQQARLVWALWPLWRDLSAAVPTVVLAPPRPTRLRQLLGLRGSLALQGHRQTIEIYDAVLPLQAHLAPDAYDRAAERARELGVPAGDVAAAALAGALGQAWRAKLAGEAAGEPRSLPGLGGADAALLLAVARHWAVMSRALPSPEPVP</sequence>
<comment type="caution">
    <text evidence="3">The sequence shown here is derived from an EMBL/GenBank/DDBJ whole genome shotgun (WGS) entry which is preliminary data.</text>
</comment>
<evidence type="ECO:0000313" key="6">
    <source>
        <dbReference type="Proteomes" id="UP000275024"/>
    </source>
</evidence>
<dbReference type="NCBIfam" id="NF042915">
    <property type="entry name" value="MAB_1171c_fam"/>
    <property type="match status" value="1"/>
</dbReference>
<keyword evidence="5" id="KW-1185">Reference proteome</keyword>
<feature type="transmembrane region" description="Helical" evidence="1">
    <location>
        <begin position="83"/>
        <end position="102"/>
    </location>
</feature>
<feature type="domain" description="DUF6545" evidence="2">
    <location>
        <begin position="218"/>
        <end position="351"/>
    </location>
</feature>
<protein>
    <submittedName>
        <fullName evidence="3">Regulator component</fullName>
    </submittedName>
</protein>
<dbReference type="OrthoDB" id="3685619at2"/>
<name>A0A3A9VX93_9ACTN</name>
<evidence type="ECO:0000313" key="3">
    <source>
        <dbReference type="EMBL" id="RKN05578.1"/>
    </source>
</evidence>
<evidence type="ECO:0000313" key="4">
    <source>
        <dbReference type="EMBL" id="RKN17446.1"/>
    </source>
</evidence>